<gene>
    <name evidence="1" type="ORF">ACFQ4P_00705</name>
</gene>
<dbReference type="EC" id="3.-.-.-" evidence="1"/>
<dbReference type="SFLD" id="SFLDS00003">
    <property type="entry name" value="Haloacid_Dehalogenase"/>
    <property type="match status" value="1"/>
</dbReference>
<sequence length="268" mass="29518">MENIRLIASDMDHTLLTEAGQLPPHFGRTLDALEAAGIQFAAASGRPLYTLQDVFGERSDQLALICDNGGVVSYRGTIIHKQLMAAHDYQRIARFVQEHTDGLPLICGIEHAVGARKDQAFDAVYREFYHQLIFVDDLPAWSGEADKVTIYLPHNNAQQVFDEAIAPEFGADFTCAVAGPVWIDITPKHINKAKGMSLVGRKMGISSEQMMAFGDNFNDKEMLAYVAHSYLVANHNPSMAGAAKYQAPSNEEYGVQQVIAKVLATRNH</sequence>
<keyword evidence="1" id="KW-0378">Hydrolase</keyword>
<dbReference type="InterPro" id="IPR006379">
    <property type="entry name" value="HAD-SF_hydro_IIB"/>
</dbReference>
<dbReference type="Gene3D" id="3.30.1240.10">
    <property type="match status" value="1"/>
</dbReference>
<dbReference type="Proteomes" id="UP001597196">
    <property type="component" value="Unassembled WGS sequence"/>
</dbReference>
<dbReference type="NCBIfam" id="TIGR01484">
    <property type="entry name" value="HAD-SF-IIB"/>
    <property type="match status" value="1"/>
</dbReference>
<accession>A0ABW4CGS9</accession>
<dbReference type="Pfam" id="PF08282">
    <property type="entry name" value="Hydrolase_3"/>
    <property type="match status" value="1"/>
</dbReference>
<dbReference type="InterPro" id="IPR023214">
    <property type="entry name" value="HAD_sf"/>
</dbReference>
<dbReference type="EC" id="3.1.3.-" evidence="1"/>
<name>A0ABW4CGS9_9LACO</name>
<dbReference type="RefSeq" id="WP_203625773.1">
    <property type="nucleotide sequence ID" value="NZ_BOLQ01000001.1"/>
</dbReference>
<dbReference type="NCBIfam" id="TIGR00099">
    <property type="entry name" value="Cof-subfamily"/>
    <property type="match status" value="1"/>
</dbReference>
<dbReference type="Gene3D" id="3.40.50.1000">
    <property type="entry name" value="HAD superfamily/HAD-like"/>
    <property type="match status" value="1"/>
</dbReference>
<dbReference type="InterPro" id="IPR036412">
    <property type="entry name" value="HAD-like_sf"/>
</dbReference>
<protein>
    <submittedName>
        <fullName evidence="1">HAD family hydrolase</fullName>
        <ecNumber evidence="1">3.-.-.-</ecNumber>
        <ecNumber evidence="1">3.1.3.-</ecNumber>
    </submittedName>
</protein>
<proteinExistence type="predicted"/>
<dbReference type="PANTHER" id="PTHR10000:SF53">
    <property type="entry name" value="5-AMINO-6-(5-PHOSPHO-D-RIBITYLAMINO)URACIL PHOSPHATASE YBJI-RELATED"/>
    <property type="match status" value="1"/>
</dbReference>
<dbReference type="SFLD" id="SFLDG01140">
    <property type="entry name" value="C2.B:_Phosphomannomutase_and_P"/>
    <property type="match status" value="1"/>
</dbReference>
<evidence type="ECO:0000313" key="2">
    <source>
        <dbReference type="Proteomes" id="UP001597196"/>
    </source>
</evidence>
<dbReference type="GO" id="GO:0016787">
    <property type="term" value="F:hydrolase activity"/>
    <property type="evidence" value="ECO:0007669"/>
    <property type="project" value="UniProtKB-KW"/>
</dbReference>
<keyword evidence="2" id="KW-1185">Reference proteome</keyword>
<reference evidence="2" key="1">
    <citation type="journal article" date="2019" name="Int. J. Syst. Evol. Microbiol.">
        <title>The Global Catalogue of Microorganisms (GCM) 10K type strain sequencing project: providing services to taxonomists for standard genome sequencing and annotation.</title>
        <authorList>
            <consortium name="The Broad Institute Genomics Platform"/>
            <consortium name="The Broad Institute Genome Sequencing Center for Infectious Disease"/>
            <person name="Wu L."/>
            <person name="Ma J."/>
        </authorList>
    </citation>
    <scope>NUCLEOTIDE SEQUENCE [LARGE SCALE GENOMIC DNA]</scope>
    <source>
        <strain evidence="2">CCM 8980</strain>
    </source>
</reference>
<dbReference type="EMBL" id="JBHTOC010000001">
    <property type="protein sequence ID" value="MFD1428765.1"/>
    <property type="molecule type" value="Genomic_DNA"/>
</dbReference>
<dbReference type="PANTHER" id="PTHR10000">
    <property type="entry name" value="PHOSPHOSERINE PHOSPHATASE"/>
    <property type="match status" value="1"/>
</dbReference>
<comment type="caution">
    <text evidence="1">The sequence shown here is derived from an EMBL/GenBank/DDBJ whole genome shotgun (WGS) entry which is preliminary data.</text>
</comment>
<dbReference type="SUPFAM" id="SSF56784">
    <property type="entry name" value="HAD-like"/>
    <property type="match status" value="1"/>
</dbReference>
<dbReference type="InterPro" id="IPR000150">
    <property type="entry name" value="Cof"/>
</dbReference>
<evidence type="ECO:0000313" key="1">
    <source>
        <dbReference type="EMBL" id="MFD1428765.1"/>
    </source>
</evidence>
<organism evidence="1 2">
    <name type="scientific">Lacticaseibacillus mingshuiensis</name>
    <dbReference type="NCBI Taxonomy" id="2799574"/>
    <lineage>
        <taxon>Bacteria</taxon>
        <taxon>Bacillati</taxon>
        <taxon>Bacillota</taxon>
        <taxon>Bacilli</taxon>
        <taxon>Lactobacillales</taxon>
        <taxon>Lactobacillaceae</taxon>
        <taxon>Lacticaseibacillus</taxon>
    </lineage>
</organism>